<dbReference type="PANTHER" id="PTHR21021:SF15">
    <property type="entry name" value="FREE METHIONINE-R-SULFOXIDE REDUCTASE"/>
    <property type="match status" value="1"/>
</dbReference>
<evidence type="ECO:0000259" key="2">
    <source>
        <dbReference type="Pfam" id="PF13185"/>
    </source>
</evidence>
<dbReference type="GO" id="GO:0005829">
    <property type="term" value="C:cytosol"/>
    <property type="evidence" value="ECO:0007669"/>
    <property type="project" value="TreeGrafter"/>
</dbReference>
<accession>A0A844FKD0</accession>
<protein>
    <submittedName>
        <fullName evidence="3">GAF domain-containing protein</fullName>
    </submittedName>
</protein>
<dbReference type="PANTHER" id="PTHR21021">
    <property type="entry name" value="GAF/PUTATIVE CYTOSKELETAL PROTEIN"/>
    <property type="match status" value="1"/>
</dbReference>
<dbReference type="EMBL" id="VUMW01000001">
    <property type="protein sequence ID" value="MST79024.1"/>
    <property type="molecule type" value="Genomic_DNA"/>
</dbReference>
<dbReference type="Proteomes" id="UP000452141">
    <property type="component" value="Unassembled WGS sequence"/>
</dbReference>
<name>A0A844FKD0_9LACO</name>
<dbReference type="FunFam" id="3.30.450.40:FF:000008">
    <property type="entry name" value="GAF domain-containing proteins"/>
    <property type="match status" value="1"/>
</dbReference>
<evidence type="ECO:0000313" key="3">
    <source>
        <dbReference type="EMBL" id="MST79024.1"/>
    </source>
</evidence>
<proteinExistence type="inferred from homology"/>
<dbReference type="RefSeq" id="WP_009558003.1">
    <property type="nucleotide sequence ID" value="NZ_JAQYBB010000031.1"/>
</dbReference>
<dbReference type="InterPro" id="IPR029016">
    <property type="entry name" value="GAF-like_dom_sf"/>
</dbReference>
<comment type="similarity">
    <text evidence="1">Belongs to the free Met sulfoxide reductase family.</text>
</comment>
<dbReference type="InterPro" id="IPR051330">
    <property type="entry name" value="Phosphatase_reg/MetRdx"/>
</dbReference>
<dbReference type="AlphaFoldDB" id="A0A844FKD0"/>
<evidence type="ECO:0000256" key="1">
    <source>
        <dbReference type="ARBA" id="ARBA00038454"/>
    </source>
</evidence>
<evidence type="ECO:0000313" key="4">
    <source>
        <dbReference type="Proteomes" id="UP000452141"/>
    </source>
</evidence>
<dbReference type="GO" id="GO:0033745">
    <property type="term" value="F:L-methionine-(R)-S-oxide reductase activity"/>
    <property type="evidence" value="ECO:0007669"/>
    <property type="project" value="TreeGrafter"/>
</dbReference>
<dbReference type="InterPro" id="IPR003018">
    <property type="entry name" value="GAF"/>
</dbReference>
<organism evidence="3 4">
    <name type="scientific">Lactobacillus equicursoris</name>
    <dbReference type="NCBI Taxonomy" id="420645"/>
    <lineage>
        <taxon>Bacteria</taxon>
        <taxon>Bacillati</taxon>
        <taxon>Bacillota</taxon>
        <taxon>Bacilli</taxon>
        <taxon>Lactobacillales</taxon>
        <taxon>Lactobacillaceae</taxon>
        <taxon>Lactobacillus</taxon>
    </lineage>
</organism>
<gene>
    <name evidence="3" type="ORF">FYJ61_00685</name>
</gene>
<sequence length="156" mass="17084">MAAASQEEYELLLKQAEALVYGESDWIANTANVSALLYHQLKNVNFAGVYRFEKGELILGPFQGQPACVHIQIGKGVCGKAAKDQATQIVENVHDFPGHIACDSASNSEIVVPIFNQQGDLWGVYDFDSTTFSNFDQLDQEYLEKIAGVVLGQAQN</sequence>
<dbReference type="Gene3D" id="3.30.450.40">
    <property type="match status" value="1"/>
</dbReference>
<feature type="domain" description="GAF" evidence="2">
    <location>
        <begin position="49"/>
        <end position="148"/>
    </location>
</feature>
<dbReference type="Pfam" id="PF13185">
    <property type="entry name" value="GAF_2"/>
    <property type="match status" value="1"/>
</dbReference>
<comment type="caution">
    <text evidence="3">The sequence shown here is derived from an EMBL/GenBank/DDBJ whole genome shotgun (WGS) entry which is preliminary data.</text>
</comment>
<reference evidence="3 4" key="1">
    <citation type="submission" date="2019-08" db="EMBL/GenBank/DDBJ databases">
        <title>In-depth cultivation of the pig gut microbiome towards novel bacterial diversity and tailored functional studies.</title>
        <authorList>
            <person name="Wylensek D."/>
            <person name="Hitch T.C.A."/>
            <person name="Clavel T."/>
        </authorList>
    </citation>
    <scope>NUCLEOTIDE SEQUENCE [LARGE SCALE GENOMIC DNA]</scope>
    <source>
        <strain evidence="3 4">WCA-470BD-2E</strain>
    </source>
</reference>
<dbReference type="SUPFAM" id="SSF55781">
    <property type="entry name" value="GAF domain-like"/>
    <property type="match status" value="1"/>
</dbReference>